<dbReference type="Gene3D" id="2.30.110.10">
    <property type="entry name" value="Electron Transport, Fmn-binding Protein, Chain A"/>
    <property type="match status" value="1"/>
</dbReference>
<dbReference type="GO" id="GO:0010181">
    <property type="term" value="F:FMN binding"/>
    <property type="evidence" value="ECO:0007669"/>
    <property type="project" value="InterPro"/>
</dbReference>
<dbReference type="Pfam" id="PF01613">
    <property type="entry name" value="Flavin_Reduct"/>
    <property type="match status" value="1"/>
</dbReference>
<feature type="region of interest" description="Disordered" evidence="2">
    <location>
        <begin position="161"/>
        <end position="187"/>
    </location>
</feature>
<protein>
    <submittedName>
        <fullName evidence="4">Flavin reductase</fullName>
    </submittedName>
</protein>
<dbReference type="InterPro" id="IPR050268">
    <property type="entry name" value="NADH-dep_flavin_reductase"/>
</dbReference>
<dbReference type="SMART" id="SM00903">
    <property type="entry name" value="Flavin_Reduct"/>
    <property type="match status" value="1"/>
</dbReference>
<evidence type="ECO:0000256" key="2">
    <source>
        <dbReference type="SAM" id="MobiDB-lite"/>
    </source>
</evidence>
<dbReference type="InterPro" id="IPR002563">
    <property type="entry name" value="Flavin_Rdtase-like_dom"/>
</dbReference>
<dbReference type="Proteomes" id="UP000199365">
    <property type="component" value="Unassembled WGS sequence"/>
</dbReference>
<dbReference type="STRING" id="157910.SAMN05445850_3717"/>
<evidence type="ECO:0000313" key="5">
    <source>
        <dbReference type="Proteomes" id="UP000199365"/>
    </source>
</evidence>
<reference evidence="5" key="1">
    <citation type="submission" date="2016-10" db="EMBL/GenBank/DDBJ databases">
        <authorList>
            <person name="Varghese N."/>
            <person name="Submissions S."/>
        </authorList>
    </citation>
    <scope>NUCLEOTIDE SEQUENCE [LARGE SCALE GENOMIC DNA]</scope>
    <source>
        <strain evidence="5">DUS833</strain>
    </source>
</reference>
<dbReference type="EMBL" id="FNKX01000002">
    <property type="protein sequence ID" value="SDR41606.1"/>
    <property type="molecule type" value="Genomic_DNA"/>
</dbReference>
<dbReference type="AlphaFoldDB" id="A0A1H1IW49"/>
<accession>A0A1H1IW49</accession>
<name>A0A1H1IW49_9BURK</name>
<dbReference type="GO" id="GO:0042602">
    <property type="term" value="F:riboflavin reductase (NADPH) activity"/>
    <property type="evidence" value="ECO:0007669"/>
    <property type="project" value="TreeGrafter"/>
</dbReference>
<keyword evidence="5" id="KW-1185">Reference proteome</keyword>
<evidence type="ECO:0000313" key="4">
    <source>
        <dbReference type="EMBL" id="SDR41606.1"/>
    </source>
</evidence>
<evidence type="ECO:0000259" key="3">
    <source>
        <dbReference type="SMART" id="SM00903"/>
    </source>
</evidence>
<dbReference type="RefSeq" id="WP_090805853.1">
    <property type="nucleotide sequence ID" value="NZ_FNKX01000002.1"/>
</dbReference>
<dbReference type="InterPro" id="IPR012349">
    <property type="entry name" value="Split_barrel_FMN-bd"/>
</dbReference>
<sequence>MLDKSTFRDAMAGLGAAVNIISSDGKAGLAGCTASAVCGVTDEPPTLLVCINRSSRNNAAFRSNGKLCVNVLRAEQQALAAHFATSALAIEERFAAAQWDDLATGAPVLQDALASLDCEIESVTEVGTHTVFFCAVKAARTQGAGDALIYYGRRYHRVGERSVHATPAASPAPPHPRQRPGRDRPAE</sequence>
<keyword evidence="1" id="KW-0560">Oxidoreductase</keyword>
<dbReference type="GO" id="GO:0006208">
    <property type="term" value="P:pyrimidine nucleobase catabolic process"/>
    <property type="evidence" value="ECO:0007669"/>
    <property type="project" value="TreeGrafter"/>
</dbReference>
<proteinExistence type="predicted"/>
<dbReference type="SUPFAM" id="SSF50475">
    <property type="entry name" value="FMN-binding split barrel"/>
    <property type="match status" value="1"/>
</dbReference>
<organism evidence="4 5">
    <name type="scientific">Paraburkholderia tuberum</name>
    <dbReference type="NCBI Taxonomy" id="157910"/>
    <lineage>
        <taxon>Bacteria</taxon>
        <taxon>Pseudomonadati</taxon>
        <taxon>Pseudomonadota</taxon>
        <taxon>Betaproteobacteria</taxon>
        <taxon>Burkholderiales</taxon>
        <taxon>Burkholderiaceae</taxon>
        <taxon>Paraburkholderia</taxon>
    </lineage>
</organism>
<gene>
    <name evidence="4" type="ORF">SAMN05445850_3717</name>
</gene>
<evidence type="ECO:0000256" key="1">
    <source>
        <dbReference type="ARBA" id="ARBA00023002"/>
    </source>
</evidence>
<dbReference type="PANTHER" id="PTHR30466:SF1">
    <property type="entry name" value="FMN REDUCTASE (NADH) RUTF"/>
    <property type="match status" value="1"/>
</dbReference>
<feature type="domain" description="Flavin reductase like" evidence="3">
    <location>
        <begin position="11"/>
        <end position="157"/>
    </location>
</feature>
<dbReference type="PANTHER" id="PTHR30466">
    <property type="entry name" value="FLAVIN REDUCTASE"/>
    <property type="match status" value="1"/>
</dbReference>